<dbReference type="GO" id="GO:0005634">
    <property type="term" value="C:nucleus"/>
    <property type="evidence" value="ECO:0007669"/>
    <property type="project" value="TreeGrafter"/>
</dbReference>
<protein>
    <submittedName>
        <fullName evidence="3">Leukocyte receptor cluster member 8-like protein</fullName>
    </submittedName>
</protein>
<feature type="domain" description="SAC3/GANP/THP3 conserved" evidence="2">
    <location>
        <begin position="612"/>
        <end position="836"/>
    </location>
</feature>
<dbReference type="STRING" id="6334.A0A0V1B4H0"/>
<dbReference type="OrthoDB" id="199574at2759"/>
<feature type="compositionally biased region" description="Basic residues" evidence="1">
    <location>
        <begin position="472"/>
        <end position="481"/>
    </location>
</feature>
<sequence length="850" mass="95586">MEFRLDDIPIPSSLASSQYDQNNVSNSNNGKQSAFDNSDAWRKAQEALQRISTSRAGTSSVQPPTPTYSCVQQTYAYQPRNVYGYPWMRQPYGYSPQYVYQSAGRGLIRQPANAVPRVNLHAKTTTATTTTTTTTTTVATTTTTVPTYYRNLYTYDNSSKINLIDSKVNAVCGGSDSVASSAVPVSSSIPVCTTAQTSVVPNFNVEGMGMKVSFGIRGAVKPGARPPVPAQPQVFSSSNISHTPPVNGVGVGIQKEHKLPMSLTMIEKPQAAYSLSVKQPVNKFLPKPDQKFQDNFAVKTEMTNKTPAQPRPVITKSEGNEDSKMPSGIRAYIERAYLKANSSEDKDKIEQALKRKILPLLANGQAWKIDWENEPLPEIDINQLPAGAWTPAAELRKNISALASTKVPGGGRNVFRTVSRSRSRSRSPVSKEDRIKARRKSGRASPAFYRSHSPPYKRSRRRVNSSSDHSREGKHRRRSRSRSSSTDSRDSSQLTNQRKFEKSPLRRKSKKESKGTVASDKNMKDWKRIHKLDAGKLSDKLHDVKISANSAEEEEIKRRRALRFATHLQSPGAGVSRLTKKSQFKNLTHAKAELKDSENPSIVVGTSTTVEKSYLRLTSAPDPSQVRPESVLRQALHLVKKRWAKDLNYHNACDQLKSIRQDLTVQNIKNEFSIEVYETHARIALEKGDKEEFNQCQSQLKELYLQNSGSPNELEFLAYRMLFFIFTESKFEVSRVYSSLTKRQKLDECVQFACKFFEAWLDENYHALFKLYLSNPPKMCSYVVEFVVARERKLALKKMLKAFRPYLQICHLTSVLGFSSEESCIAFLKKLKLPVENSTVNCRHCANLLF</sequence>
<organism evidence="3 4">
    <name type="scientific">Trichinella spiralis</name>
    <name type="common">Trichina worm</name>
    <dbReference type="NCBI Taxonomy" id="6334"/>
    <lineage>
        <taxon>Eukaryota</taxon>
        <taxon>Metazoa</taxon>
        <taxon>Ecdysozoa</taxon>
        <taxon>Nematoda</taxon>
        <taxon>Enoplea</taxon>
        <taxon>Dorylaimia</taxon>
        <taxon>Trichinellida</taxon>
        <taxon>Trichinellidae</taxon>
        <taxon>Trichinella</taxon>
    </lineage>
</organism>
<evidence type="ECO:0000313" key="3">
    <source>
        <dbReference type="EMBL" id="KRY31834.1"/>
    </source>
</evidence>
<proteinExistence type="predicted"/>
<feature type="compositionally biased region" description="Polar residues" evidence="1">
    <location>
        <begin position="13"/>
        <end position="36"/>
    </location>
</feature>
<name>A0A0V1B4H0_TRISP</name>
<dbReference type="EMBL" id="JYDH01000110">
    <property type="protein sequence ID" value="KRY31834.1"/>
    <property type="molecule type" value="Genomic_DNA"/>
</dbReference>
<dbReference type="InterPro" id="IPR005062">
    <property type="entry name" value="SAC3/GANP/THP3_conserved"/>
</dbReference>
<evidence type="ECO:0000313" key="4">
    <source>
        <dbReference type="Proteomes" id="UP000054776"/>
    </source>
</evidence>
<dbReference type="FunCoup" id="A0A0V1B4H0">
    <property type="interactions" value="1332"/>
</dbReference>
<keyword evidence="3" id="KW-0675">Receptor</keyword>
<accession>A0A0V1B4H0</accession>
<dbReference type="AlphaFoldDB" id="A0A0V1B4H0"/>
<keyword evidence="4" id="KW-1185">Reference proteome</keyword>
<evidence type="ECO:0000256" key="1">
    <source>
        <dbReference type="SAM" id="MobiDB-lite"/>
    </source>
</evidence>
<dbReference type="PANTHER" id="PTHR12436:SF4">
    <property type="entry name" value="LEUKOCYTE RECEPTOR CLUSTER MEMBER 8"/>
    <property type="match status" value="1"/>
</dbReference>
<dbReference type="Gene3D" id="1.25.40.990">
    <property type="match status" value="1"/>
</dbReference>
<feature type="region of interest" description="Disordered" evidence="1">
    <location>
        <begin position="1"/>
        <end position="40"/>
    </location>
</feature>
<dbReference type="EMBL" id="JYDH01000110">
    <property type="protein sequence ID" value="KRY31836.1"/>
    <property type="molecule type" value="Genomic_DNA"/>
</dbReference>
<dbReference type="eggNOG" id="KOG1861">
    <property type="taxonomic scope" value="Eukaryota"/>
</dbReference>
<reference evidence="3 4" key="1">
    <citation type="submission" date="2015-01" db="EMBL/GenBank/DDBJ databases">
        <title>Evolution of Trichinella species and genotypes.</title>
        <authorList>
            <person name="Korhonen P.K."/>
            <person name="Edoardo P."/>
            <person name="Giuseppe L.R."/>
            <person name="Gasser R.B."/>
        </authorList>
    </citation>
    <scope>NUCLEOTIDE SEQUENCE [LARGE SCALE GENOMIC DNA]</scope>
    <source>
        <strain evidence="3">ISS3</strain>
    </source>
</reference>
<feature type="region of interest" description="Disordered" evidence="1">
    <location>
        <begin position="304"/>
        <end position="325"/>
    </location>
</feature>
<evidence type="ECO:0000259" key="2">
    <source>
        <dbReference type="Pfam" id="PF03399"/>
    </source>
</evidence>
<dbReference type="InParanoid" id="A0A0V1B4H0"/>
<dbReference type="Proteomes" id="UP000054776">
    <property type="component" value="Unassembled WGS sequence"/>
</dbReference>
<gene>
    <name evidence="3" type="primary">leng8</name>
    <name evidence="3" type="ORF">T01_10827</name>
</gene>
<feature type="region of interest" description="Disordered" evidence="1">
    <location>
        <begin position="405"/>
        <end position="522"/>
    </location>
</feature>
<dbReference type="Pfam" id="PF03399">
    <property type="entry name" value="SAC3_GANP"/>
    <property type="match status" value="1"/>
</dbReference>
<comment type="caution">
    <text evidence="3">The sequence shown here is derived from an EMBL/GenBank/DDBJ whole genome shotgun (WGS) entry which is preliminary data.</text>
</comment>
<dbReference type="PANTHER" id="PTHR12436">
    <property type="entry name" value="80 KDA MCM3-ASSOCIATED PROTEIN"/>
    <property type="match status" value="1"/>
</dbReference>
<dbReference type="InterPro" id="IPR045107">
    <property type="entry name" value="SAC3/GANP/THP3"/>
</dbReference>